<sequence>MGLVRQLLQVHILREGHPLGMDLQYLQAPVPVRDLYLYLAVESSGPAQRLVDGVGSVGGTYDHHLAPGLQSVHQGEQLSHYAPLRLAGDLVALGRYAVYLVDEYDARRILLGLLEDLPELALGLSVELAHDLRPAYGDEVAAGLPGNGLRQHRLPGARRPVEQHPLGRLDPEPLEKLGVLERQLHHLPQLVDLVPQSSYVVIGHLRHIRRLVHGLIGDLHLRICHHHGGVARGGEGCDHEVYLVPHHIQSDGVALREYATLHVLTQELLPAL</sequence>
<dbReference type="AlphaFoldDB" id="A0A645CBR6"/>
<reference evidence="1" key="1">
    <citation type="submission" date="2019-08" db="EMBL/GenBank/DDBJ databases">
        <authorList>
            <person name="Kucharzyk K."/>
            <person name="Murdoch R.W."/>
            <person name="Higgins S."/>
            <person name="Loffler F."/>
        </authorList>
    </citation>
    <scope>NUCLEOTIDE SEQUENCE</scope>
</reference>
<protein>
    <submittedName>
        <fullName evidence="1">Uncharacterized protein</fullName>
    </submittedName>
</protein>
<gene>
    <name evidence="1" type="ORF">SDC9_121359</name>
</gene>
<comment type="caution">
    <text evidence="1">The sequence shown here is derived from an EMBL/GenBank/DDBJ whole genome shotgun (WGS) entry which is preliminary data.</text>
</comment>
<name>A0A645CBR6_9ZZZZ</name>
<accession>A0A645CBR6</accession>
<dbReference type="EMBL" id="VSSQ01025918">
    <property type="protein sequence ID" value="MPM74371.1"/>
    <property type="molecule type" value="Genomic_DNA"/>
</dbReference>
<proteinExistence type="predicted"/>
<organism evidence="1">
    <name type="scientific">bioreactor metagenome</name>
    <dbReference type="NCBI Taxonomy" id="1076179"/>
    <lineage>
        <taxon>unclassified sequences</taxon>
        <taxon>metagenomes</taxon>
        <taxon>ecological metagenomes</taxon>
    </lineage>
</organism>
<evidence type="ECO:0000313" key="1">
    <source>
        <dbReference type="EMBL" id="MPM74371.1"/>
    </source>
</evidence>